<protein>
    <submittedName>
        <fullName evidence="2">Uncharacterized protein</fullName>
    </submittedName>
</protein>
<sequence>MASSARAATTRSGPCGRTSAGAMHTSQANAPHARTSPRWSGTCPSRCGAKHAPAVTKVRTMFPGGPIRDASHSTFWAAASSAATSTSSAAEPVREAAVSATPTPAVMPRTRTASAPARAAYGRAWP</sequence>
<dbReference type="KEGG" id="salj:SMD11_0788"/>
<feature type="region of interest" description="Disordered" evidence="1">
    <location>
        <begin position="85"/>
        <end position="126"/>
    </location>
</feature>
<evidence type="ECO:0000256" key="1">
    <source>
        <dbReference type="SAM" id="MobiDB-lite"/>
    </source>
</evidence>
<dbReference type="EMBL" id="CP021744">
    <property type="protein sequence ID" value="ARZ66454.1"/>
    <property type="molecule type" value="Genomic_DNA"/>
</dbReference>
<feature type="compositionally biased region" description="Low complexity" evidence="1">
    <location>
        <begin position="108"/>
        <end position="126"/>
    </location>
</feature>
<gene>
    <name evidence="2" type="ORF">SMD11_0788</name>
</gene>
<feature type="region of interest" description="Disordered" evidence="1">
    <location>
        <begin position="1"/>
        <end position="45"/>
    </location>
</feature>
<name>A0A1Z2KWM8_9ACTN</name>
<proteinExistence type="predicted"/>
<reference evidence="2 3" key="1">
    <citation type="submission" date="2017-06" db="EMBL/GenBank/DDBJ databases">
        <title>Streptomyces albireticuli Genome sequencing and assembly.</title>
        <authorList>
            <person name="Wang Y."/>
            <person name="Du B."/>
            <person name="Ding Y."/>
            <person name="Liu H."/>
            <person name="Hou Q."/>
            <person name="Liu K."/>
            <person name="Yao L."/>
            <person name="Wang C."/>
        </authorList>
    </citation>
    <scope>NUCLEOTIDE SEQUENCE [LARGE SCALE GENOMIC DNA]</scope>
    <source>
        <strain evidence="2 3">MDJK11</strain>
    </source>
</reference>
<evidence type="ECO:0000313" key="3">
    <source>
        <dbReference type="Proteomes" id="UP000195755"/>
    </source>
</evidence>
<organism evidence="2 3">
    <name type="scientific">Streptomyces albireticuli</name>
    <dbReference type="NCBI Taxonomy" id="1940"/>
    <lineage>
        <taxon>Bacteria</taxon>
        <taxon>Bacillati</taxon>
        <taxon>Actinomycetota</taxon>
        <taxon>Actinomycetes</taxon>
        <taxon>Kitasatosporales</taxon>
        <taxon>Streptomycetaceae</taxon>
        <taxon>Streptomyces</taxon>
    </lineage>
</organism>
<accession>A0A1Z2KWM8</accession>
<evidence type="ECO:0000313" key="2">
    <source>
        <dbReference type="EMBL" id="ARZ66454.1"/>
    </source>
</evidence>
<feature type="compositionally biased region" description="Low complexity" evidence="1">
    <location>
        <begin position="1"/>
        <end position="12"/>
    </location>
</feature>
<dbReference type="AlphaFoldDB" id="A0A1Z2KWM8"/>
<dbReference type="Proteomes" id="UP000195755">
    <property type="component" value="Chromosome"/>
</dbReference>